<accession>A0AAF0CRT1</accession>
<dbReference type="RefSeq" id="WP_330929609.1">
    <property type="nucleotide sequence ID" value="NZ_CP119075.1"/>
</dbReference>
<dbReference type="Proteomes" id="UP001218638">
    <property type="component" value="Chromosome"/>
</dbReference>
<evidence type="ECO:0000256" key="1">
    <source>
        <dbReference type="SAM" id="MobiDB-lite"/>
    </source>
</evidence>
<dbReference type="AlphaFoldDB" id="A0AAF0CRT1"/>
<sequence>MLEVVGTRVAWTNHLPKRRGLAERYVGHSDLAELIPLEAFETDRFAPFVPRYRAVKRAPMPKPAKPLHAPDIATDSENPLPENMAGESAEMSGRDSPGHAESGAVTQSTTAVLAEKTANFPPSETLTRRCAD</sequence>
<name>A0AAF0CRT1_9BACT</name>
<protein>
    <submittedName>
        <fullName evidence="2">Uncharacterized protein</fullName>
    </submittedName>
</protein>
<reference evidence="2" key="1">
    <citation type="submission" date="2023-03" db="EMBL/GenBank/DDBJ databases">
        <title>Lomoglobus Profundus gen. nov., sp. nov., a novel member of the phylum Verrucomicrobia, isolated from deep-marine sediment of South China Sea.</title>
        <authorList>
            <person name="Ahmad T."/>
            <person name="Ishaq S.E."/>
            <person name="Wang F."/>
        </authorList>
    </citation>
    <scope>NUCLEOTIDE SEQUENCE</scope>
    <source>
        <strain evidence="2">LMO-M01</strain>
    </source>
</reference>
<keyword evidence="3" id="KW-1185">Reference proteome</keyword>
<dbReference type="EMBL" id="CP119075">
    <property type="protein sequence ID" value="WED66858.1"/>
    <property type="molecule type" value="Genomic_DNA"/>
</dbReference>
<dbReference type="KEGG" id="slom:PXH66_08345"/>
<proteinExistence type="predicted"/>
<gene>
    <name evidence="2" type="ORF">PXH66_08345</name>
</gene>
<organism evidence="2 3">
    <name type="scientific">Synoicihabitans lomoniglobus</name>
    <dbReference type="NCBI Taxonomy" id="2909285"/>
    <lineage>
        <taxon>Bacteria</taxon>
        <taxon>Pseudomonadati</taxon>
        <taxon>Verrucomicrobiota</taxon>
        <taxon>Opitutia</taxon>
        <taxon>Opitutales</taxon>
        <taxon>Opitutaceae</taxon>
        <taxon>Synoicihabitans</taxon>
    </lineage>
</organism>
<feature type="region of interest" description="Disordered" evidence="1">
    <location>
        <begin position="60"/>
        <end position="132"/>
    </location>
</feature>
<evidence type="ECO:0000313" key="2">
    <source>
        <dbReference type="EMBL" id="WED66858.1"/>
    </source>
</evidence>
<evidence type="ECO:0000313" key="3">
    <source>
        <dbReference type="Proteomes" id="UP001218638"/>
    </source>
</evidence>